<evidence type="ECO:0000256" key="8">
    <source>
        <dbReference type="ARBA" id="ARBA00022729"/>
    </source>
</evidence>
<dbReference type="Pfam" id="PF05730">
    <property type="entry name" value="CFEM"/>
    <property type="match status" value="1"/>
</dbReference>
<dbReference type="SMART" id="SM00747">
    <property type="entry name" value="CFEM"/>
    <property type="match status" value="1"/>
</dbReference>
<feature type="signal peptide" evidence="15">
    <location>
        <begin position="1"/>
        <end position="19"/>
    </location>
</feature>
<evidence type="ECO:0000256" key="13">
    <source>
        <dbReference type="ARBA" id="ARBA00023288"/>
    </source>
</evidence>
<evidence type="ECO:0000259" key="16">
    <source>
        <dbReference type="PROSITE" id="PS52012"/>
    </source>
</evidence>
<keyword evidence="7" id="KW-0479">Metal-binding</keyword>
<reference evidence="17 18" key="1">
    <citation type="journal article" date="2014" name="PLoS Genet.">
        <title>Analysis of the Phlebiopsis gigantea genome, transcriptome and secretome provides insight into its pioneer colonization strategies of wood.</title>
        <authorList>
            <person name="Hori C."/>
            <person name="Ishida T."/>
            <person name="Igarashi K."/>
            <person name="Samejima M."/>
            <person name="Suzuki H."/>
            <person name="Master E."/>
            <person name="Ferreira P."/>
            <person name="Ruiz-Duenas F.J."/>
            <person name="Held B."/>
            <person name="Canessa P."/>
            <person name="Larrondo L.F."/>
            <person name="Schmoll M."/>
            <person name="Druzhinina I.S."/>
            <person name="Kubicek C.P."/>
            <person name="Gaskell J.A."/>
            <person name="Kersten P."/>
            <person name="St John F."/>
            <person name="Glasner J."/>
            <person name="Sabat G."/>
            <person name="Splinter BonDurant S."/>
            <person name="Syed K."/>
            <person name="Yadav J."/>
            <person name="Mgbeahuruike A.C."/>
            <person name="Kovalchuk A."/>
            <person name="Asiegbu F.O."/>
            <person name="Lackner G."/>
            <person name="Hoffmeister D."/>
            <person name="Rencoret J."/>
            <person name="Gutierrez A."/>
            <person name="Sun H."/>
            <person name="Lindquist E."/>
            <person name="Barry K."/>
            <person name="Riley R."/>
            <person name="Grigoriev I.V."/>
            <person name="Henrissat B."/>
            <person name="Kues U."/>
            <person name="Berka R.M."/>
            <person name="Martinez A.T."/>
            <person name="Covert S.F."/>
            <person name="Blanchette R.A."/>
            <person name="Cullen D."/>
        </authorList>
    </citation>
    <scope>NUCLEOTIDE SEQUENCE [LARGE SCALE GENOMIC DNA]</scope>
    <source>
        <strain evidence="17 18">11061_1 CR5-6</strain>
    </source>
</reference>
<evidence type="ECO:0000256" key="15">
    <source>
        <dbReference type="SAM" id="SignalP"/>
    </source>
</evidence>
<dbReference type="InterPro" id="IPR051735">
    <property type="entry name" value="CFEM_domain"/>
</dbReference>
<organism evidence="17 18">
    <name type="scientific">Phlebiopsis gigantea (strain 11061_1 CR5-6)</name>
    <name type="common">White-rot fungus</name>
    <name type="synonym">Peniophora gigantea</name>
    <dbReference type="NCBI Taxonomy" id="745531"/>
    <lineage>
        <taxon>Eukaryota</taxon>
        <taxon>Fungi</taxon>
        <taxon>Dikarya</taxon>
        <taxon>Basidiomycota</taxon>
        <taxon>Agaricomycotina</taxon>
        <taxon>Agaricomycetes</taxon>
        <taxon>Polyporales</taxon>
        <taxon>Phanerochaetaceae</taxon>
        <taxon>Phlebiopsis</taxon>
    </lineage>
</organism>
<evidence type="ECO:0000256" key="10">
    <source>
        <dbReference type="ARBA" id="ARBA00023136"/>
    </source>
</evidence>
<proteinExistence type="inferred from homology"/>
<keyword evidence="5" id="KW-0964">Secreted</keyword>
<accession>A0A0C3RSE7</accession>
<dbReference type="InterPro" id="IPR008427">
    <property type="entry name" value="Extracellular_membr_CFEM_dom"/>
</dbReference>
<keyword evidence="9" id="KW-0408">Iron</keyword>
<dbReference type="PROSITE" id="PS52012">
    <property type="entry name" value="CFEM"/>
    <property type="match status" value="1"/>
</dbReference>
<keyword evidence="12" id="KW-0325">Glycoprotein</keyword>
<evidence type="ECO:0000256" key="1">
    <source>
        <dbReference type="ARBA" id="ARBA00004609"/>
    </source>
</evidence>
<dbReference type="OrthoDB" id="3065412at2759"/>
<keyword evidence="6" id="KW-0349">Heme</keyword>
<evidence type="ECO:0000256" key="4">
    <source>
        <dbReference type="ARBA" id="ARBA00022475"/>
    </source>
</evidence>
<evidence type="ECO:0000256" key="6">
    <source>
        <dbReference type="ARBA" id="ARBA00022617"/>
    </source>
</evidence>
<dbReference type="HOGENOM" id="CLU_063084_3_0_1"/>
<dbReference type="GO" id="GO:0046872">
    <property type="term" value="F:metal ion binding"/>
    <property type="evidence" value="ECO:0007669"/>
    <property type="project" value="UniProtKB-KW"/>
</dbReference>
<sequence length="176" mass="17047">MHFTAVIVATFFGAVTASAALLQQRQTASFPTCATDCVLNPPSLFGCSATDNQCLCTNQQYVAATTQCIETACSATDAASAEAASRQLCEAVGVTITASSSTPTATSASDSSAASGTGSASVPAASSTNPASSGASSSASSSSAAPSATQSQSSAVSNRANALIGVAALFLAAVNL</sequence>
<evidence type="ECO:0000256" key="2">
    <source>
        <dbReference type="ARBA" id="ARBA00004613"/>
    </source>
</evidence>
<keyword evidence="13" id="KW-0449">Lipoprotein</keyword>
<name>A0A0C3RSE7_PHLG1</name>
<keyword evidence="10" id="KW-0472">Membrane</keyword>
<evidence type="ECO:0000256" key="12">
    <source>
        <dbReference type="ARBA" id="ARBA00023180"/>
    </source>
</evidence>
<feature type="domain" description="CFEM" evidence="16">
    <location>
        <begin position="5"/>
        <end position="117"/>
    </location>
</feature>
<dbReference type="EMBL" id="KN840624">
    <property type="protein sequence ID" value="KIP03281.1"/>
    <property type="molecule type" value="Genomic_DNA"/>
</dbReference>
<evidence type="ECO:0000256" key="14">
    <source>
        <dbReference type="SAM" id="MobiDB-lite"/>
    </source>
</evidence>
<dbReference type="GO" id="GO:0005886">
    <property type="term" value="C:plasma membrane"/>
    <property type="evidence" value="ECO:0007669"/>
    <property type="project" value="UniProtKB-SubCell"/>
</dbReference>
<dbReference type="AlphaFoldDB" id="A0A0C3RSE7"/>
<keyword evidence="18" id="KW-1185">Reference proteome</keyword>
<keyword evidence="8 15" id="KW-0732">Signal</keyword>
<dbReference type="STRING" id="745531.A0A0C3RSE7"/>
<evidence type="ECO:0000256" key="5">
    <source>
        <dbReference type="ARBA" id="ARBA00022525"/>
    </source>
</evidence>
<feature type="chain" id="PRO_5002181112" description="CFEM domain-containing protein" evidence="15">
    <location>
        <begin position="20"/>
        <end position="176"/>
    </location>
</feature>
<evidence type="ECO:0000256" key="3">
    <source>
        <dbReference type="ARBA" id="ARBA00010031"/>
    </source>
</evidence>
<keyword evidence="4" id="KW-1003">Cell membrane</keyword>
<evidence type="ECO:0000256" key="9">
    <source>
        <dbReference type="ARBA" id="ARBA00023004"/>
    </source>
</evidence>
<dbReference type="PANTHER" id="PTHR37928:SF2">
    <property type="entry name" value="GPI ANCHORED CFEM DOMAIN PROTEIN (AFU_ORTHOLOGUE AFUA_6G10580)"/>
    <property type="match status" value="1"/>
</dbReference>
<dbReference type="Proteomes" id="UP000053257">
    <property type="component" value="Unassembled WGS sequence"/>
</dbReference>
<dbReference type="PANTHER" id="PTHR37928">
    <property type="entry name" value="CFEM DOMAIN PROTEIN (AFU_ORTHOLOGUE AFUA_6G14090)"/>
    <property type="match status" value="1"/>
</dbReference>
<protein>
    <recommendedName>
        <fullName evidence="16">CFEM domain-containing protein</fullName>
    </recommendedName>
</protein>
<evidence type="ECO:0000256" key="7">
    <source>
        <dbReference type="ARBA" id="ARBA00022723"/>
    </source>
</evidence>
<comment type="subcellular location">
    <subcellularLocation>
        <location evidence="1">Cell membrane</location>
        <topology evidence="1">Lipid-anchor</topology>
        <topology evidence="1">GPI-anchor</topology>
    </subcellularLocation>
    <subcellularLocation>
        <location evidence="2">Secreted</location>
    </subcellularLocation>
</comment>
<dbReference type="GO" id="GO:0005576">
    <property type="term" value="C:extracellular region"/>
    <property type="evidence" value="ECO:0007669"/>
    <property type="project" value="UniProtKB-SubCell"/>
</dbReference>
<evidence type="ECO:0000256" key="11">
    <source>
        <dbReference type="ARBA" id="ARBA00023157"/>
    </source>
</evidence>
<evidence type="ECO:0000313" key="17">
    <source>
        <dbReference type="EMBL" id="KIP03281.1"/>
    </source>
</evidence>
<keyword evidence="11" id="KW-1015">Disulfide bond</keyword>
<comment type="similarity">
    <text evidence="3">Belongs to the RBT5 family.</text>
</comment>
<feature type="region of interest" description="Disordered" evidence="14">
    <location>
        <begin position="100"/>
        <end position="147"/>
    </location>
</feature>
<gene>
    <name evidence="17" type="ORF">PHLGIDRAFT_20269</name>
</gene>
<evidence type="ECO:0000313" key="18">
    <source>
        <dbReference type="Proteomes" id="UP000053257"/>
    </source>
</evidence>